<gene>
    <name evidence="2" type="ORF">CA984_17455</name>
</gene>
<evidence type="ECO:0000313" key="3">
    <source>
        <dbReference type="Proteomes" id="UP000194761"/>
    </source>
</evidence>
<evidence type="ECO:0000256" key="1">
    <source>
        <dbReference type="SAM" id="MobiDB-lite"/>
    </source>
</evidence>
<accession>A0A243RLQ4</accession>
<evidence type="ECO:0000313" key="2">
    <source>
        <dbReference type="EMBL" id="OUC95823.1"/>
    </source>
</evidence>
<protein>
    <submittedName>
        <fullName evidence="2">Uncharacterized protein</fullName>
    </submittedName>
</protein>
<organism evidence="2 3">
    <name type="scientific">Streptosporangium minutum</name>
    <dbReference type="NCBI Taxonomy" id="569862"/>
    <lineage>
        <taxon>Bacteria</taxon>
        <taxon>Bacillati</taxon>
        <taxon>Actinomycetota</taxon>
        <taxon>Actinomycetes</taxon>
        <taxon>Streptosporangiales</taxon>
        <taxon>Streptosporangiaceae</taxon>
        <taxon>Streptosporangium</taxon>
    </lineage>
</organism>
<comment type="caution">
    <text evidence="2">The sequence shown here is derived from an EMBL/GenBank/DDBJ whole genome shotgun (WGS) entry which is preliminary data.</text>
</comment>
<proteinExistence type="predicted"/>
<dbReference type="AlphaFoldDB" id="A0A243RLQ4"/>
<dbReference type="EMBL" id="NGFP01000072">
    <property type="protein sequence ID" value="OUC95823.1"/>
    <property type="molecule type" value="Genomic_DNA"/>
</dbReference>
<keyword evidence="3" id="KW-1185">Reference proteome</keyword>
<sequence>MLAIDSSTSTAKLTSNPVASAAERPARRGRVPSGFPAFSDVAVATPAVFTRPPPQRPTTP</sequence>
<reference evidence="2 3" key="1">
    <citation type="submission" date="2017-05" db="EMBL/GenBank/DDBJ databases">
        <title>Biotechnological potential of actinobacteria isolated from South African environments.</title>
        <authorList>
            <person name="Le Roes-Hill M."/>
            <person name="Prins A."/>
            <person name="Durrell K.A."/>
        </authorList>
    </citation>
    <scope>NUCLEOTIDE SEQUENCE [LARGE SCALE GENOMIC DNA]</scope>
    <source>
        <strain evidence="2">M26</strain>
    </source>
</reference>
<feature type="region of interest" description="Disordered" evidence="1">
    <location>
        <begin position="1"/>
        <end position="37"/>
    </location>
</feature>
<dbReference type="Proteomes" id="UP000194761">
    <property type="component" value="Unassembled WGS sequence"/>
</dbReference>
<name>A0A243RLQ4_9ACTN</name>
<feature type="compositionally biased region" description="Polar residues" evidence="1">
    <location>
        <begin position="1"/>
        <end position="18"/>
    </location>
</feature>